<keyword evidence="7 9" id="KW-0129">CBS domain</keyword>
<dbReference type="PROSITE" id="PS51846">
    <property type="entry name" value="CNNM"/>
    <property type="match status" value="1"/>
</dbReference>
<dbReference type="Gene3D" id="3.10.580.10">
    <property type="entry name" value="CBS-domain"/>
    <property type="match status" value="1"/>
</dbReference>
<evidence type="ECO:0000256" key="3">
    <source>
        <dbReference type="ARBA" id="ARBA00022475"/>
    </source>
</evidence>
<dbReference type="SUPFAM" id="SSF54631">
    <property type="entry name" value="CBS-domain pair"/>
    <property type="match status" value="1"/>
</dbReference>
<feature type="transmembrane region" description="Helical" evidence="11">
    <location>
        <begin position="87"/>
        <end position="106"/>
    </location>
</feature>
<dbReference type="FunFam" id="3.10.580.10:FF:000002">
    <property type="entry name" value="Magnesium/cobalt efflux protein CorC"/>
    <property type="match status" value="1"/>
</dbReference>
<dbReference type="SMART" id="SM00116">
    <property type="entry name" value="CBS"/>
    <property type="match status" value="2"/>
</dbReference>
<keyword evidence="4 10" id="KW-0812">Transmembrane</keyword>
<evidence type="ECO:0000256" key="11">
    <source>
        <dbReference type="SAM" id="Phobius"/>
    </source>
</evidence>
<dbReference type="PANTHER" id="PTHR22777">
    <property type="entry name" value="HEMOLYSIN-RELATED"/>
    <property type="match status" value="1"/>
</dbReference>
<feature type="signal peptide" evidence="12">
    <location>
        <begin position="1"/>
        <end position="20"/>
    </location>
</feature>
<dbReference type="GO" id="GO:0050660">
    <property type="term" value="F:flavin adenine dinucleotide binding"/>
    <property type="evidence" value="ECO:0007669"/>
    <property type="project" value="InterPro"/>
</dbReference>
<keyword evidence="12" id="KW-0732">Signal</keyword>
<keyword evidence="8 10" id="KW-0472">Membrane</keyword>
<evidence type="ECO:0000259" key="13">
    <source>
        <dbReference type="PROSITE" id="PS51371"/>
    </source>
</evidence>
<comment type="similarity">
    <text evidence="2">Belongs to the UPF0053 family.</text>
</comment>
<dbReference type="AlphaFoldDB" id="A0A7Y8VRV9"/>
<reference evidence="15 16" key="1">
    <citation type="submission" date="2020-06" db="EMBL/GenBank/DDBJ databases">
        <title>Mogibacterium timidum strain W9173 genomic sequence.</title>
        <authorList>
            <person name="Wade W.G."/>
            <person name="Johnston C.D."/>
            <person name="Chen T."/>
            <person name="Dewhirst F.E."/>
        </authorList>
    </citation>
    <scope>NUCLEOTIDE SEQUENCE [LARGE SCALE GENOMIC DNA]</scope>
    <source>
        <strain evidence="15 16">W9173</strain>
    </source>
</reference>
<evidence type="ECO:0000256" key="10">
    <source>
        <dbReference type="PROSITE-ProRule" id="PRU01193"/>
    </source>
</evidence>
<proteinExistence type="inferred from homology"/>
<dbReference type="RefSeq" id="WP_009643915.1">
    <property type="nucleotide sequence ID" value="NZ_JABXYR010000002.1"/>
</dbReference>
<dbReference type="InterPro" id="IPR000644">
    <property type="entry name" value="CBS_dom"/>
</dbReference>
<accession>A0A7Y8VRV9</accession>
<dbReference type="PANTHER" id="PTHR22777:SF32">
    <property type="entry name" value="UPF0053 INNER MEMBRANE PROTEIN YFJD"/>
    <property type="match status" value="1"/>
</dbReference>
<comment type="subcellular location">
    <subcellularLocation>
        <location evidence="1">Cell membrane</location>
        <topology evidence="1">Multi-pass membrane protein</topology>
    </subcellularLocation>
</comment>
<dbReference type="GO" id="GO:0005886">
    <property type="term" value="C:plasma membrane"/>
    <property type="evidence" value="ECO:0007669"/>
    <property type="project" value="UniProtKB-SubCell"/>
</dbReference>
<evidence type="ECO:0000259" key="14">
    <source>
        <dbReference type="PROSITE" id="PS51846"/>
    </source>
</evidence>
<dbReference type="SMART" id="SM01091">
    <property type="entry name" value="CorC_HlyC"/>
    <property type="match status" value="1"/>
</dbReference>
<dbReference type="Pfam" id="PF01595">
    <property type="entry name" value="CNNM"/>
    <property type="match status" value="1"/>
</dbReference>
<dbReference type="InterPro" id="IPR005170">
    <property type="entry name" value="Transptr-assoc_dom"/>
</dbReference>
<dbReference type="SUPFAM" id="SSF56176">
    <property type="entry name" value="FAD-binding/transporter-associated domain-like"/>
    <property type="match status" value="1"/>
</dbReference>
<dbReference type="InterPro" id="IPR044751">
    <property type="entry name" value="Ion_transp-like_CBS"/>
</dbReference>
<feature type="domain" description="CBS" evidence="13">
    <location>
        <begin position="264"/>
        <end position="324"/>
    </location>
</feature>
<keyword evidence="3" id="KW-1003">Cell membrane</keyword>
<dbReference type="CDD" id="cd04590">
    <property type="entry name" value="CBS_pair_CorC_HlyC_assoc"/>
    <property type="match status" value="1"/>
</dbReference>
<evidence type="ECO:0000313" key="16">
    <source>
        <dbReference type="Proteomes" id="UP000526307"/>
    </source>
</evidence>
<protein>
    <submittedName>
        <fullName evidence="15">HlyC/CorC family transporter</fullName>
    </submittedName>
</protein>
<keyword evidence="16" id="KW-1185">Reference proteome</keyword>
<dbReference type="Proteomes" id="UP000526307">
    <property type="component" value="Unassembled WGS sequence"/>
</dbReference>
<dbReference type="Pfam" id="PF03471">
    <property type="entry name" value="CorC_HlyC"/>
    <property type="match status" value="1"/>
</dbReference>
<organism evidence="15 16">
    <name type="scientific">Mogibacterium timidum</name>
    <dbReference type="NCBI Taxonomy" id="35519"/>
    <lineage>
        <taxon>Bacteria</taxon>
        <taxon>Bacillati</taxon>
        <taxon>Bacillota</taxon>
        <taxon>Clostridia</taxon>
        <taxon>Peptostreptococcales</taxon>
        <taxon>Anaerovoracaceae</taxon>
        <taxon>Mogibacterium</taxon>
    </lineage>
</organism>
<evidence type="ECO:0000256" key="12">
    <source>
        <dbReference type="SAM" id="SignalP"/>
    </source>
</evidence>
<dbReference type="InterPro" id="IPR016169">
    <property type="entry name" value="FAD-bd_PCMH_sub2"/>
</dbReference>
<evidence type="ECO:0000256" key="9">
    <source>
        <dbReference type="PROSITE-ProRule" id="PRU00703"/>
    </source>
</evidence>
<evidence type="ECO:0000256" key="1">
    <source>
        <dbReference type="ARBA" id="ARBA00004651"/>
    </source>
</evidence>
<evidence type="ECO:0000256" key="8">
    <source>
        <dbReference type="ARBA" id="ARBA00023136"/>
    </source>
</evidence>
<dbReference type="InterPro" id="IPR046342">
    <property type="entry name" value="CBS_dom_sf"/>
</dbReference>
<evidence type="ECO:0000256" key="2">
    <source>
        <dbReference type="ARBA" id="ARBA00006337"/>
    </source>
</evidence>
<keyword evidence="6 10" id="KW-1133">Transmembrane helix</keyword>
<evidence type="ECO:0000313" key="15">
    <source>
        <dbReference type="EMBL" id="NWO23468.1"/>
    </source>
</evidence>
<dbReference type="InterPro" id="IPR036318">
    <property type="entry name" value="FAD-bd_PCMH-like_sf"/>
</dbReference>
<name>A0A7Y8VRV9_9FIRM</name>
<feature type="chain" id="PRO_5039410548" evidence="12">
    <location>
        <begin position="21"/>
        <end position="421"/>
    </location>
</feature>
<feature type="transmembrane region" description="Helical" evidence="11">
    <location>
        <begin position="118"/>
        <end position="137"/>
    </location>
</feature>
<evidence type="ECO:0000256" key="4">
    <source>
        <dbReference type="ARBA" id="ARBA00022692"/>
    </source>
</evidence>
<gene>
    <name evidence="15" type="ORF">HW270_05230</name>
</gene>
<feature type="domain" description="CNNM transmembrane" evidence="14">
    <location>
        <begin position="1"/>
        <end position="184"/>
    </location>
</feature>
<evidence type="ECO:0000256" key="7">
    <source>
        <dbReference type="ARBA" id="ARBA00023122"/>
    </source>
</evidence>
<dbReference type="InterPro" id="IPR002550">
    <property type="entry name" value="CNNM"/>
</dbReference>
<feature type="transmembrane region" description="Helical" evidence="11">
    <location>
        <begin position="57"/>
        <end position="80"/>
    </location>
</feature>
<dbReference type="EMBL" id="JABXYR010000002">
    <property type="protein sequence ID" value="NWO23468.1"/>
    <property type="molecule type" value="Genomic_DNA"/>
</dbReference>
<keyword evidence="5" id="KW-0677">Repeat</keyword>
<comment type="caution">
    <text evidence="15">The sequence shown here is derived from an EMBL/GenBank/DDBJ whole genome shotgun (WGS) entry which is preliminary data.</text>
</comment>
<evidence type="ECO:0000256" key="5">
    <source>
        <dbReference type="ARBA" id="ARBA00022737"/>
    </source>
</evidence>
<feature type="domain" description="CBS" evidence="13">
    <location>
        <begin position="201"/>
        <end position="261"/>
    </location>
</feature>
<sequence>MTPYIISMILLLLLSGFFSATETAFTSVSKIKIKNMASDDVTNAELVLEITENFDKFLTTILIGNNIANIATTSIATVFFIKLYGSYGATVATIVVTILVLIFGEISPKNIAKDKAEGLALFAAPIVKALMIAFAPLNRIFGIWKKFVDKLFKVSSEQGYTEDELKTIVEEAKTGGNIGESQSELITNAIEFEDLEAIDIITPRIDIIAIELGTPVEEIGKTFKSTGLSRLPVFEDDLDNIIGILNQKDFHNYVVGEGKSVNLYIKPVAYVAESIKASILLKKMQAKATHMAIIVDEYGGTTGLVTMEDIIEELVGKIYDEHDTIEMREVTDLIDGSYSVAGGANVEKFFELQGEDIDIDATTVNGWAMIELDRIPKVGDQFEYTSKHKVFQVRITRADSKRALRLHIRVEDRPEEDEDDN</sequence>
<dbReference type="Gene3D" id="3.30.465.10">
    <property type="match status" value="1"/>
</dbReference>
<dbReference type="Pfam" id="PF00571">
    <property type="entry name" value="CBS"/>
    <property type="match status" value="2"/>
</dbReference>
<dbReference type="PROSITE" id="PS51371">
    <property type="entry name" value="CBS"/>
    <property type="match status" value="2"/>
</dbReference>
<evidence type="ECO:0000256" key="6">
    <source>
        <dbReference type="ARBA" id="ARBA00022989"/>
    </source>
</evidence>